<evidence type="ECO:0000256" key="2">
    <source>
        <dbReference type="ARBA" id="ARBA00023306"/>
    </source>
</evidence>
<dbReference type="AlphaFoldDB" id="A0A314LCE3"/>
<evidence type="ECO:0000313" key="5">
    <source>
        <dbReference type="Proteomes" id="UP000187609"/>
    </source>
</evidence>
<keyword evidence="5" id="KW-1185">Reference proteome</keyword>
<dbReference type="GO" id="GO:0032875">
    <property type="term" value="P:regulation of DNA endoreduplication"/>
    <property type="evidence" value="ECO:0007669"/>
    <property type="project" value="InterPro"/>
</dbReference>
<evidence type="ECO:0000256" key="3">
    <source>
        <dbReference type="SAM" id="MobiDB-lite"/>
    </source>
</evidence>
<protein>
    <submittedName>
        <fullName evidence="4">Uncharacterized protein</fullName>
    </submittedName>
</protein>
<feature type="compositionally biased region" description="Basic and acidic residues" evidence="3">
    <location>
        <begin position="10"/>
        <end position="19"/>
    </location>
</feature>
<proteinExistence type="predicted"/>
<keyword evidence="2" id="KW-0131">Cell cycle</keyword>
<dbReference type="Proteomes" id="UP000187609">
    <property type="component" value="Unassembled WGS sequence"/>
</dbReference>
<reference evidence="4" key="1">
    <citation type="submission" date="2016-11" db="EMBL/GenBank/DDBJ databases">
        <title>The genome of Nicotiana attenuata.</title>
        <authorList>
            <person name="Xu S."/>
            <person name="Brockmoeller T."/>
            <person name="Gaquerel E."/>
            <person name="Navarro A."/>
            <person name="Kuhl H."/>
            <person name="Gase K."/>
            <person name="Ling Z."/>
            <person name="Zhou W."/>
            <person name="Kreitzer C."/>
            <person name="Stanke M."/>
            <person name="Tang H."/>
            <person name="Lyons E."/>
            <person name="Pandey P."/>
            <person name="Pandey S.P."/>
            <person name="Timmermann B."/>
            <person name="Baldwin I.T."/>
        </authorList>
    </citation>
    <scope>NUCLEOTIDE SEQUENCE [LARGE SCALE GENOMIC DNA]</scope>
    <source>
        <strain evidence="4">UT</strain>
    </source>
</reference>
<dbReference type="EMBL" id="MJEQ01000133">
    <property type="protein sequence ID" value="OIT39193.1"/>
    <property type="molecule type" value="Genomic_DNA"/>
</dbReference>
<sequence length="110" mass="12794">MSDLQIFDQDFPKGHEDHNNNNNGSEEIEINILNNTEELCRTPTSQKNKIPTVGRCPPPAPKKPRKLLFCKRKLYDHFFEVSGNEELERFFRSYTRLTPSGMAVKKRLLS</sequence>
<dbReference type="GO" id="GO:0004860">
    <property type="term" value="F:protein kinase inhibitor activity"/>
    <property type="evidence" value="ECO:0007669"/>
    <property type="project" value="UniProtKB-KW"/>
</dbReference>
<comment type="caution">
    <text evidence="4">The sequence shown here is derived from an EMBL/GenBank/DDBJ whole genome shotgun (WGS) entry which is preliminary data.</text>
</comment>
<dbReference type="Gramene" id="OIT39193">
    <property type="protein sequence ID" value="OIT39193"/>
    <property type="gene ID" value="A4A49_08100"/>
</dbReference>
<feature type="region of interest" description="Disordered" evidence="3">
    <location>
        <begin position="1"/>
        <end position="26"/>
    </location>
</feature>
<gene>
    <name evidence="4" type="ORF">A4A49_08100</name>
</gene>
<accession>A0A314LCE3</accession>
<keyword evidence="1" id="KW-0649">Protein kinase inhibitor</keyword>
<name>A0A314LCE3_NICAT</name>
<dbReference type="InterPro" id="IPR040389">
    <property type="entry name" value="SMR"/>
</dbReference>
<organism evidence="4 5">
    <name type="scientific">Nicotiana attenuata</name>
    <name type="common">Coyote tobacco</name>
    <dbReference type="NCBI Taxonomy" id="49451"/>
    <lineage>
        <taxon>Eukaryota</taxon>
        <taxon>Viridiplantae</taxon>
        <taxon>Streptophyta</taxon>
        <taxon>Embryophyta</taxon>
        <taxon>Tracheophyta</taxon>
        <taxon>Spermatophyta</taxon>
        <taxon>Magnoliopsida</taxon>
        <taxon>eudicotyledons</taxon>
        <taxon>Gunneridae</taxon>
        <taxon>Pentapetalae</taxon>
        <taxon>asterids</taxon>
        <taxon>lamiids</taxon>
        <taxon>Solanales</taxon>
        <taxon>Solanaceae</taxon>
        <taxon>Nicotianoideae</taxon>
        <taxon>Nicotianeae</taxon>
        <taxon>Nicotiana</taxon>
    </lineage>
</organism>
<evidence type="ECO:0000313" key="4">
    <source>
        <dbReference type="EMBL" id="OIT39193.1"/>
    </source>
</evidence>
<dbReference type="PANTHER" id="PTHR33142:SF89">
    <property type="entry name" value="CYCLIN-DEPENDENT PROTEIN KINASE INHIBITOR SMR2"/>
    <property type="match status" value="1"/>
</dbReference>
<evidence type="ECO:0000256" key="1">
    <source>
        <dbReference type="ARBA" id="ARBA00023013"/>
    </source>
</evidence>
<dbReference type="PANTHER" id="PTHR33142">
    <property type="entry name" value="CYCLIN-DEPENDENT PROTEIN KINASE INHIBITOR SMR13"/>
    <property type="match status" value="1"/>
</dbReference>